<reference evidence="1 2" key="1">
    <citation type="submission" date="2024-03" db="EMBL/GenBank/DDBJ databases">
        <title>First Report of Pectobacterium brasiliscabiei causing potato scab in china.</title>
        <authorList>
            <person name="Handique U."/>
        </authorList>
    </citation>
    <scope>NUCLEOTIDE SEQUENCE [LARGE SCALE GENOMIC DNA]</scope>
    <source>
        <strain evidence="1 2">ZRIMU1503</strain>
    </source>
</reference>
<sequence length="198" mass="23092">MHDPLTEAFEICRPWPETADWRTDRATRDGIRWRIGAPFWVLAGRGLYFPALVTVWHRDPSGYADTTCRGKRWRLHVHHWRLQLHPYQHLRRWLLTRCTWCGGRSVKGDQVDHSHQWDGPRARWWQGEKGLFHSDCSAIKRAHSTCTCTMPRLDHDIHGKCARCGRFRPFGFTDANLAGARDLQTIPRGGRRHTPKGA</sequence>
<name>A0ABU8G9V4_9ACTN</name>
<evidence type="ECO:0000313" key="1">
    <source>
        <dbReference type="EMBL" id="MEI5609992.1"/>
    </source>
</evidence>
<proteinExistence type="predicted"/>
<dbReference type="EMBL" id="JBBAYM010000007">
    <property type="protein sequence ID" value="MEI5609992.1"/>
    <property type="molecule type" value="Genomic_DNA"/>
</dbReference>
<keyword evidence="2" id="KW-1185">Reference proteome</keyword>
<organism evidence="1 2">
    <name type="scientific">Streptomyces brasiliscabiei</name>
    <dbReference type="NCBI Taxonomy" id="2736302"/>
    <lineage>
        <taxon>Bacteria</taxon>
        <taxon>Bacillati</taxon>
        <taxon>Actinomycetota</taxon>
        <taxon>Actinomycetes</taxon>
        <taxon>Kitasatosporales</taxon>
        <taxon>Streptomycetaceae</taxon>
        <taxon>Streptomyces</taxon>
    </lineage>
</organism>
<evidence type="ECO:0000313" key="2">
    <source>
        <dbReference type="Proteomes" id="UP001365781"/>
    </source>
</evidence>
<comment type="caution">
    <text evidence="1">The sequence shown here is derived from an EMBL/GenBank/DDBJ whole genome shotgun (WGS) entry which is preliminary data.</text>
</comment>
<dbReference type="Proteomes" id="UP001365781">
    <property type="component" value="Unassembled WGS sequence"/>
</dbReference>
<dbReference type="RefSeq" id="WP_336558291.1">
    <property type="nucleotide sequence ID" value="NZ_JBBAYL010000004.1"/>
</dbReference>
<protein>
    <recommendedName>
        <fullName evidence="3">HNH endonuclease</fullName>
    </recommendedName>
</protein>
<gene>
    <name evidence="1" type="ORF">WB403_12515</name>
</gene>
<evidence type="ECO:0008006" key="3">
    <source>
        <dbReference type="Google" id="ProtNLM"/>
    </source>
</evidence>
<accession>A0ABU8G9V4</accession>